<dbReference type="AlphaFoldDB" id="A0AAW0QSC1"/>
<organism evidence="1 2">
    <name type="scientific">Apiospora kogelbergensis</name>
    <dbReference type="NCBI Taxonomy" id="1337665"/>
    <lineage>
        <taxon>Eukaryota</taxon>
        <taxon>Fungi</taxon>
        <taxon>Dikarya</taxon>
        <taxon>Ascomycota</taxon>
        <taxon>Pezizomycotina</taxon>
        <taxon>Sordariomycetes</taxon>
        <taxon>Xylariomycetidae</taxon>
        <taxon>Amphisphaeriales</taxon>
        <taxon>Apiosporaceae</taxon>
        <taxon>Apiospora</taxon>
    </lineage>
</organism>
<dbReference type="Gene3D" id="3.20.20.70">
    <property type="entry name" value="Aldolase class I"/>
    <property type="match status" value="1"/>
</dbReference>
<dbReference type="InterPro" id="IPR002220">
    <property type="entry name" value="DapA-like"/>
</dbReference>
<dbReference type="Proteomes" id="UP001392437">
    <property type="component" value="Unassembled WGS sequence"/>
</dbReference>
<evidence type="ECO:0008006" key="3">
    <source>
        <dbReference type="Google" id="ProtNLM"/>
    </source>
</evidence>
<gene>
    <name evidence="1" type="ORF">PG999_010857</name>
</gene>
<dbReference type="Pfam" id="PF00701">
    <property type="entry name" value="DHDPS"/>
    <property type="match status" value="1"/>
</dbReference>
<comment type="caution">
    <text evidence="1">The sequence shown here is derived from an EMBL/GenBank/DDBJ whole genome shotgun (WGS) entry which is preliminary data.</text>
</comment>
<dbReference type="SMART" id="SM01130">
    <property type="entry name" value="DHDPS"/>
    <property type="match status" value="1"/>
</dbReference>
<dbReference type="PRINTS" id="PR00146">
    <property type="entry name" value="DHPICSNTHASE"/>
</dbReference>
<name>A0AAW0QSC1_9PEZI</name>
<dbReference type="CDD" id="cd00408">
    <property type="entry name" value="DHDPS-like"/>
    <property type="match status" value="1"/>
</dbReference>
<keyword evidence="2" id="KW-1185">Reference proteome</keyword>
<protein>
    <recommendedName>
        <fullName evidence="3">4-hydroxy-2-oxoglutarate aldolase</fullName>
    </recommendedName>
</protein>
<dbReference type="PANTHER" id="PTHR12128">
    <property type="entry name" value="DIHYDRODIPICOLINATE SYNTHASE"/>
    <property type="match status" value="1"/>
</dbReference>
<sequence>MSSSTIPTVPQAGIWVPAVTLFDPETDELMPKDQSRYYKYLASTGLAGLVILGTNAETFLLTREERQQLVRLARDAVGPEFPLLVGVSGHGTRQVLEFIDDAVEAGANYGLLLPPAYFGKATTPAVIEGFYDEIAAKSRLPIVIYNFPGVCNGVDLDSDTIARLAQRHPAKVVGVKLTCGSVAKVTRLAAVLPADRFATFGGQSDFLLGGLAVGSAGCICAFGNVFPRVVVEIYRLWKEGKHQEALALQQKQSLAEQPCKGGIASVKYAAALYTAPKAGIEDAERKMRPRRPYLEAGAAAKEACKTGMAEVAKIEEDLA</sequence>
<evidence type="ECO:0000313" key="1">
    <source>
        <dbReference type="EMBL" id="KAK8100483.1"/>
    </source>
</evidence>
<accession>A0AAW0QSC1</accession>
<dbReference type="PANTHER" id="PTHR12128:SF47">
    <property type="entry name" value="DIHYDRODIPICOLINATE SYNTHASE-RELATED"/>
    <property type="match status" value="1"/>
</dbReference>
<proteinExistence type="predicted"/>
<dbReference type="InterPro" id="IPR013785">
    <property type="entry name" value="Aldolase_TIM"/>
</dbReference>
<dbReference type="EMBL" id="JAQQWP010000009">
    <property type="protein sequence ID" value="KAK8100483.1"/>
    <property type="molecule type" value="Genomic_DNA"/>
</dbReference>
<evidence type="ECO:0000313" key="2">
    <source>
        <dbReference type="Proteomes" id="UP001392437"/>
    </source>
</evidence>
<dbReference type="GO" id="GO:0008840">
    <property type="term" value="F:4-hydroxy-tetrahydrodipicolinate synthase activity"/>
    <property type="evidence" value="ECO:0007669"/>
    <property type="project" value="TreeGrafter"/>
</dbReference>
<reference evidence="1 2" key="1">
    <citation type="submission" date="2023-01" db="EMBL/GenBank/DDBJ databases">
        <title>Analysis of 21 Apiospora genomes using comparative genomics revels a genus with tremendous synthesis potential of carbohydrate active enzymes and secondary metabolites.</title>
        <authorList>
            <person name="Sorensen T."/>
        </authorList>
    </citation>
    <scope>NUCLEOTIDE SEQUENCE [LARGE SCALE GENOMIC DNA]</scope>
    <source>
        <strain evidence="1 2">CBS 117206</strain>
    </source>
</reference>
<dbReference type="SUPFAM" id="SSF51569">
    <property type="entry name" value="Aldolase"/>
    <property type="match status" value="1"/>
</dbReference>